<dbReference type="OrthoDB" id="9816557at2"/>
<feature type="domain" description="SLH" evidence="3">
    <location>
        <begin position="641"/>
        <end position="702"/>
    </location>
</feature>
<accession>A0A1T4LRV7</accession>
<keyword evidence="5" id="KW-1185">Reference proteome</keyword>
<protein>
    <submittedName>
        <fullName evidence="4">Beta-N-acetylglucosaminidase</fullName>
    </submittedName>
</protein>
<evidence type="ECO:0000259" key="3">
    <source>
        <dbReference type="PROSITE" id="PS51272"/>
    </source>
</evidence>
<proteinExistence type="predicted"/>
<dbReference type="RefSeq" id="WP_087678512.1">
    <property type="nucleotide sequence ID" value="NZ_FUWV01000005.1"/>
</dbReference>
<keyword evidence="1" id="KW-0677">Repeat</keyword>
<evidence type="ECO:0000256" key="1">
    <source>
        <dbReference type="ARBA" id="ARBA00022737"/>
    </source>
</evidence>
<dbReference type="Pfam" id="PF01832">
    <property type="entry name" value="Glucosaminidase"/>
    <property type="match status" value="1"/>
</dbReference>
<dbReference type="EMBL" id="FUWV01000005">
    <property type="protein sequence ID" value="SJZ57479.1"/>
    <property type="molecule type" value="Genomic_DNA"/>
</dbReference>
<dbReference type="InterPro" id="IPR002901">
    <property type="entry name" value="MGlyc_endo_b_GlcNAc-like_dom"/>
</dbReference>
<feature type="chain" id="PRO_5012888271" evidence="2">
    <location>
        <begin position="27"/>
        <end position="754"/>
    </location>
</feature>
<evidence type="ECO:0000313" key="4">
    <source>
        <dbReference type="EMBL" id="SJZ57479.1"/>
    </source>
</evidence>
<name>A0A1T4LRV7_9FIRM</name>
<dbReference type="PROSITE" id="PS51272">
    <property type="entry name" value="SLH"/>
    <property type="match status" value="3"/>
</dbReference>
<reference evidence="4 5" key="1">
    <citation type="submission" date="2017-02" db="EMBL/GenBank/DDBJ databases">
        <authorList>
            <person name="Peterson S.W."/>
        </authorList>
    </citation>
    <scope>NUCLEOTIDE SEQUENCE [LARGE SCALE GENOMIC DNA]</scope>
    <source>
        <strain evidence="4 5">DSM 15102</strain>
    </source>
</reference>
<dbReference type="GO" id="GO:0004040">
    <property type="term" value="F:amidase activity"/>
    <property type="evidence" value="ECO:0007669"/>
    <property type="project" value="InterPro"/>
</dbReference>
<evidence type="ECO:0000313" key="5">
    <source>
        <dbReference type="Proteomes" id="UP000196365"/>
    </source>
</evidence>
<organism evidence="4 5">
    <name type="scientific">Garciella nitratireducens DSM 15102</name>
    <dbReference type="NCBI Taxonomy" id="1121911"/>
    <lineage>
        <taxon>Bacteria</taxon>
        <taxon>Bacillati</taxon>
        <taxon>Bacillota</taxon>
        <taxon>Clostridia</taxon>
        <taxon>Eubacteriales</taxon>
        <taxon>Eubacteriaceae</taxon>
        <taxon>Garciella</taxon>
    </lineage>
</organism>
<gene>
    <name evidence="4" type="ORF">SAMN02745973_01056</name>
</gene>
<feature type="domain" description="SLH" evidence="3">
    <location>
        <begin position="703"/>
        <end position="754"/>
    </location>
</feature>
<keyword evidence="2" id="KW-0732">Signal</keyword>
<dbReference type="Gene3D" id="1.10.530.10">
    <property type="match status" value="1"/>
</dbReference>
<dbReference type="AlphaFoldDB" id="A0A1T4LRV7"/>
<dbReference type="InterPro" id="IPR051465">
    <property type="entry name" value="Cell_Envelope_Struct_Comp"/>
</dbReference>
<feature type="signal peptide" evidence="2">
    <location>
        <begin position="1"/>
        <end position="26"/>
    </location>
</feature>
<dbReference type="InterPro" id="IPR023346">
    <property type="entry name" value="Lysozyme-like_dom_sf"/>
</dbReference>
<dbReference type="InterPro" id="IPR001119">
    <property type="entry name" value="SLH_dom"/>
</dbReference>
<dbReference type="SUPFAM" id="SSF53955">
    <property type="entry name" value="Lysozyme-like"/>
    <property type="match status" value="1"/>
</dbReference>
<dbReference type="Pfam" id="PF00395">
    <property type="entry name" value="SLH"/>
    <property type="match status" value="3"/>
</dbReference>
<dbReference type="PANTHER" id="PTHR43308">
    <property type="entry name" value="OUTER MEMBRANE PROTEIN ALPHA-RELATED"/>
    <property type="match status" value="1"/>
</dbReference>
<feature type="domain" description="SLH" evidence="3">
    <location>
        <begin position="576"/>
        <end position="640"/>
    </location>
</feature>
<dbReference type="SMART" id="SM00047">
    <property type="entry name" value="LYZ2"/>
    <property type="match status" value="1"/>
</dbReference>
<sequence length="754" mass="85443">MKRKRIVGCLMIISILLSIVSTPVFALDATNTETSLLSESNIGGVSEDKNIQEINQENLNTNESTEIQLNNSNIIYDENISVREQQKKETLERIEEYNKVISEFKAKPKVKTFSITSTGRFQVAIANKDGSFTKKSTYTNFKDAKAAMNKNENVNAVVLDTERVIGNQVIAMKNGVVVTTADKLGKSILEFSYPNENAVSAYIQNGIDTYYFDSTEKTVDIGISNIKAKGIDINKVELVPLIQAKQSYYTKNSNGELVHYVATYKFNKNTNRYLGNYESFIICKAPSFMDTNVKYYSLDGINFYKDNKLTNKIGTFYPYYKYLSFRSKTNYTAEDLNRYISSWNKKDSVLNGKGQAFIQAQEEFGVNAAMLLAFAIHESGYGTNSISKTKNNIFSVNATDSNPYGNASVYKSVEDSIYYQAEYMISRKYLDANEDWRYFGPNVGDKNQGLNVKYASDPYWGEKITGHMYRLDKYLGNKDVNQYQLAISNKITHAKKEPNSNAANYYKYANLNYNVPIGIPIIITANNNAWYEIQSDMGIDKNKTAPASFKTKYHYDLSKAYVNKNDFTLINNVSIQNNTFTDIPIGHWAYEYIEDLANRGIIKGYEEDGTFRPNNPLTRAQTAKMIVIASGIDYESYEGKETGFKDVAKDNWAGKYIKAAKEAGIIKGYEDQFKPNDKVTRAQIAKMISIAFNLKKSGEPVHFKDIPNNHWAKEYIDILSSNDIISGYENEKYGPNDSTTRAQFSKILSEILKK</sequence>
<evidence type="ECO:0000256" key="2">
    <source>
        <dbReference type="SAM" id="SignalP"/>
    </source>
</evidence>
<dbReference type="Proteomes" id="UP000196365">
    <property type="component" value="Unassembled WGS sequence"/>
</dbReference>